<dbReference type="Gene3D" id="2.70.50.70">
    <property type="match status" value="1"/>
</dbReference>
<keyword evidence="19" id="KW-1185">Reference proteome</keyword>
<evidence type="ECO:0000256" key="12">
    <source>
        <dbReference type="ARBA" id="ARBA00023326"/>
    </source>
</evidence>
<evidence type="ECO:0000256" key="4">
    <source>
        <dbReference type="ARBA" id="ARBA00022723"/>
    </source>
</evidence>
<sequence length="405" mass="43025">MKRFQTFFEAILSATLSASFVNAHGYISQFYINDKVRALSLHYTAGIRNGPSLLNIQGIGNIMEIGTPQLPAHNPSQGPTNQPPGLLTAALAIGGDGTNDTRGRDIKSISATAKGGDTVTILVERLTYIPAAQTGHMGGSWNMMASCDGSCEGKTPEDLSWFKISEDNYDPSTKQWPLVIPGPGWGIARSFTLPTSLPGGEYLLSCTLLALHSAAAPQYYPTAWRVKLAASSVQMMPKFESNEIGKIPDMYTKMRNDASTFNINQDLPEKFALPGVKIWRGSDSVIKNAKDFVPKPITGAAVPQVGAAVPQVQGQAETAIPPPPQDTGSLAPQTGGKGDQVAHCGSDFTNCLEQNKGNDIKLAACPVALSSQAAQVRTNEISVRFSSALRHVSGALGRAESLIVT</sequence>
<dbReference type="PANTHER" id="PTHR33353:SF10">
    <property type="entry name" value="ENDO-BETA-1,4-GLUCANASE D"/>
    <property type="match status" value="1"/>
</dbReference>
<evidence type="ECO:0000256" key="2">
    <source>
        <dbReference type="ARBA" id="ARBA00004613"/>
    </source>
</evidence>
<dbReference type="Proteomes" id="UP000620104">
    <property type="component" value="Unassembled WGS sequence"/>
</dbReference>
<evidence type="ECO:0000256" key="16">
    <source>
        <dbReference type="SAM" id="MobiDB-lite"/>
    </source>
</evidence>
<dbReference type="GO" id="GO:0030245">
    <property type="term" value="P:cellulose catabolic process"/>
    <property type="evidence" value="ECO:0007669"/>
    <property type="project" value="UniProtKB-KW"/>
</dbReference>
<keyword evidence="8" id="KW-0186">Copper</keyword>
<evidence type="ECO:0000256" key="3">
    <source>
        <dbReference type="ARBA" id="ARBA00022525"/>
    </source>
</evidence>
<dbReference type="EC" id="1.14.99.56" evidence="15"/>
<evidence type="ECO:0000259" key="17">
    <source>
        <dbReference type="Pfam" id="PF03443"/>
    </source>
</evidence>
<evidence type="ECO:0000256" key="10">
    <source>
        <dbReference type="ARBA" id="ARBA00023157"/>
    </source>
</evidence>
<dbReference type="GO" id="GO:0005576">
    <property type="term" value="C:extracellular region"/>
    <property type="evidence" value="ECO:0007669"/>
    <property type="project" value="UniProtKB-SubCell"/>
</dbReference>
<keyword evidence="12" id="KW-0624">Polysaccharide degradation</keyword>
<evidence type="ECO:0000256" key="7">
    <source>
        <dbReference type="ARBA" id="ARBA00023002"/>
    </source>
</evidence>
<keyword evidence="3" id="KW-0964">Secreted</keyword>
<keyword evidence="9" id="KW-0503">Monooxygenase</keyword>
<dbReference type="PANTHER" id="PTHR33353">
    <property type="entry name" value="PUTATIVE (AFU_ORTHOLOGUE AFUA_1G12560)-RELATED"/>
    <property type="match status" value="1"/>
</dbReference>
<dbReference type="GO" id="GO:0046872">
    <property type="term" value="F:metal ion binding"/>
    <property type="evidence" value="ECO:0007669"/>
    <property type="project" value="UniProtKB-KW"/>
</dbReference>
<evidence type="ECO:0000313" key="19">
    <source>
        <dbReference type="Proteomes" id="UP000620104"/>
    </source>
</evidence>
<organism evidence="18 19">
    <name type="scientific">Naganishia liquefaciens</name>
    <dbReference type="NCBI Taxonomy" id="104408"/>
    <lineage>
        <taxon>Eukaryota</taxon>
        <taxon>Fungi</taxon>
        <taxon>Dikarya</taxon>
        <taxon>Basidiomycota</taxon>
        <taxon>Agaricomycotina</taxon>
        <taxon>Tremellomycetes</taxon>
        <taxon>Filobasidiales</taxon>
        <taxon>Filobasidiaceae</taxon>
        <taxon>Naganishia</taxon>
    </lineage>
</organism>
<name>A0A8H3TR01_9TREE</name>
<evidence type="ECO:0000256" key="15">
    <source>
        <dbReference type="ARBA" id="ARBA00047174"/>
    </source>
</evidence>
<dbReference type="OrthoDB" id="4849160at2759"/>
<evidence type="ECO:0000256" key="11">
    <source>
        <dbReference type="ARBA" id="ARBA00023277"/>
    </source>
</evidence>
<reference evidence="18" key="1">
    <citation type="submission" date="2020-07" db="EMBL/GenBank/DDBJ databases">
        <title>Draft Genome Sequence of a Deep-Sea Yeast, Naganishia (Cryptococcus) liquefaciens strain N6.</title>
        <authorList>
            <person name="Han Y.W."/>
            <person name="Kajitani R."/>
            <person name="Morimoto H."/>
            <person name="Parhat M."/>
            <person name="Tsubouchi H."/>
            <person name="Bakenova O."/>
            <person name="Ogata M."/>
            <person name="Argunhan B."/>
            <person name="Aoki R."/>
            <person name="Kajiwara S."/>
            <person name="Itoh T."/>
            <person name="Iwasaki H."/>
        </authorList>
    </citation>
    <scope>NUCLEOTIDE SEQUENCE</scope>
    <source>
        <strain evidence="18">N6</strain>
    </source>
</reference>
<dbReference type="InterPro" id="IPR049892">
    <property type="entry name" value="AA9"/>
</dbReference>
<dbReference type="AlphaFoldDB" id="A0A8H3TR01"/>
<keyword evidence="7" id="KW-0560">Oxidoreductase</keyword>
<keyword evidence="5" id="KW-0732">Signal</keyword>
<feature type="region of interest" description="Disordered" evidence="16">
    <location>
        <begin position="319"/>
        <end position="338"/>
    </location>
</feature>
<evidence type="ECO:0000256" key="8">
    <source>
        <dbReference type="ARBA" id="ARBA00023008"/>
    </source>
</evidence>
<dbReference type="GO" id="GO:0004497">
    <property type="term" value="F:monooxygenase activity"/>
    <property type="evidence" value="ECO:0007669"/>
    <property type="project" value="UniProtKB-KW"/>
</dbReference>
<feature type="domain" description="Auxiliary Activity family 9 catalytic" evidence="17">
    <location>
        <begin position="108"/>
        <end position="265"/>
    </location>
</feature>
<evidence type="ECO:0000256" key="13">
    <source>
        <dbReference type="ARBA" id="ARBA00044502"/>
    </source>
</evidence>
<dbReference type="InterPro" id="IPR005103">
    <property type="entry name" value="AA9_LPMO"/>
</dbReference>
<dbReference type="EMBL" id="BLZA01000009">
    <property type="protein sequence ID" value="GHJ84694.1"/>
    <property type="molecule type" value="Genomic_DNA"/>
</dbReference>
<proteinExistence type="inferred from homology"/>
<comment type="subcellular location">
    <subcellularLocation>
        <location evidence="2">Secreted</location>
    </subcellularLocation>
</comment>
<evidence type="ECO:0000256" key="5">
    <source>
        <dbReference type="ARBA" id="ARBA00022729"/>
    </source>
</evidence>
<comment type="similarity">
    <text evidence="13">Belongs to the polysaccharide monooxygenase AA9 family.</text>
</comment>
<accession>A0A8H3TR01</accession>
<keyword evidence="10" id="KW-1015">Disulfide bond</keyword>
<gene>
    <name evidence="18" type="ORF">NliqN6_1096</name>
</gene>
<dbReference type="Pfam" id="PF03443">
    <property type="entry name" value="AA9"/>
    <property type="match status" value="1"/>
</dbReference>
<evidence type="ECO:0000256" key="14">
    <source>
        <dbReference type="ARBA" id="ARBA00045077"/>
    </source>
</evidence>
<keyword evidence="4" id="KW-0479">Metal-binding</keyword>
<comment type="cofactor">
    <cofactor evidence="1">
        <name>Cu(2+)</name>
        <dbReference type="ChEBI" id="CHEBI:29036"/>
    </cofactor>
</comment>
<evidence type="ECO:0000256" key="9">
    <source>
        <dbReference type="ARBA" id="ARBA00023033"/>
    </source>
</evidence>
<evidence type="ECO:0000313" key="18">
    <source>
        <dbReference type="EMBL" id="GHJ84694.1"/>
    </source>
</evidence>
<evidence type="ECO:0000256" key="6">
    <source>
        <dbReference type="ARBA" id="ARBA00023001"/>
    </source>
</evidence>
<protein>
    <recommendedName>
        <fullName evidence="15">lytic cellulose monooxygenase (C4-dehydrogenating)</fullName>
        <ecNumber evidence="15">1.14.99.56</ecNumber>
    </recommendedName>
</protein>
<comment type="caution">
    <text evidence="18">The sequence shown here is derived from an EMBL/GenBank/DDBJ whole genome shotgun (WGS) entry which is preliminary data.</text>
</comment>
<evidence type="ECO:0000256" key="1">
    <source>
        <dbReference type="ARBA" id="ARBA00001973"/>
    </source>
</evidence>
<keyword evidence="6" id="KW-0136">Cellulose degradation</keyword>
<keyword evidence="11" id="KW-0119">Carbohydrate metabolism</keyword>
<comment type="catalytic activity">
    <reaction evidence="14">
        <text>[(1-&gt;4)-beta-D-glucosyl]n+m + reduced acceptor + O2 = 4-dehydro-beta-D-glucosyl-[(1-&gt;4)-beta-D-glucosyl]n-1 + [(1-&gt;4)-beta-D-glucosyl]m + acceptor + H2O.</text>
        <dbReference type="EC" id="1.14.99.56"/>
    </reaction>
</comment>